<comment type="subcellular location">
    <subcellularLocation>
        <location evidence="1">Nucleus</location>
    </subcellularLocation>
</comment>
<dbReference type="PROSITE" id="PS50166">
    <property type="entry name" value="IMPORTIN_B_NT"/>
    <property type="match status" value="1"/>
</dbReference>
<dbReference type="AlphaFoldDB" id="A0A7J7ICL7"/>
<proteinExistence type="inferred from homology"/>
<dbReference type="Pfam" id="PF25758">
    <property type="entry name" value="TPR_IPO11"/>
    <property type="match status" value="1"/>
</dbReference>
<dbReference type="InterPro" id="IPR058669">
    <property type="entry name" value="TPR_IPO7/11-like"/>
</dbReference>
<keyword evidence="7" id="KW-1185">Reference proteome</keyword>
<protein>
    <submittedName>
        <fullName evidence="6">Importin-11</fullName>
    </submittedName>
</protein>
<evidence type="ECO:0000256" key="4">
    <source>
        <dbReference type="ARBA" id="ARBA00023242"/>
    </source>
</evidence>
<dbReference type="InterPro" id="IPR011989">
    <property type="entry name" value="ARM-like"/>
</dbReference>
<dbReference type="PANTHER" id="PTHR10997">
    <property type="entry name" value="IMPORTIN-7, 8, 11"/>
    <property type="match status" value="1"/>
</dbReference>
<reference evidence="6 7" key="1">
    <citation type="journal article" date="2020" name="J. Phycol.">
        <title>Comparative genome analysis reveals Cyanidiococcus gen. nov., a new extremophilic red algal genus sister to Cyanidioschyzon (Cyanidioschyzonaceae, Rhodophyta).</title>
        <authorList>
            <person name="Liu S.-L."/>
            <person name="Chiang Y.-R."/>
            <person name="Yoon H.S."/>
            <person name="Fu H.-Y."/>
        </authorList>
    </citation>
    <scope>NUCLEOTIDE SEQUENCE [LARGE SCALE GENOMIC DNA]</scope>
    <source>
        <strain evidence="6 7">THAL066</strain>
    </source>
</reference>
<keyword evidence="4" id="KW-0539">Nucleus</keyword>
<evidence type="ECO:0000259" key="5">
    <source>
        <dbReference type="PROSITE" id="PS50166"/>
    </source>
</evidence>
<dbReference type="OrthoDB" id="361693at2759"/>
<accession>A0A7J7ICL7</accession>
<name>A0A7J7ICL7_9RHOD</name>
<dbReference type="GO" id="GO:0031267">
    <property type="term" value="F:small GTPase binding"/>
    <property type="evidence" value="ECO:0007669"/>
    <property type="project" value="InterPro"/>
</dbReference>
<dbReference type="GO" id="GO:0006606">
    <property type="term" value="P:protein import into nucleus"/>
    <property type="evidence" value="ECO:0007669"/>
    <property type="project" value="TreeGrafter"/>
</dbReference>
<evidence type="ECO:0000313" key="7">
    <source>
        <dbReference type="Proteomes" id="UP000530660"/>
    </source>
</evidence>
<dbReference type="Gene3D" id="1.25.10.10">
    <property type="entry name" value="Leucine-rich Repeat Variant"/>
    <property type="match status" value="1"/>
</dbReference>
<dbReference type="EMBL" id="VWRR01000020">
    <property type="protein sequence ID" value="KAF6000470.1"/>
    <property type="molecule type" value="Genomic_DNA"/>
</dbReference>
<dbReference type="SUPFAM" id="SSF48371">
    <property type="entry name" value="ARM repeat"/>
    <property type="match status" value="1"/>
</dbReference>
<evidence type="ECO:0000313" key="6">
    <source>
        <dbReference type="EMBL" id="KAF6000470.1"/>
    </source>
</evidence>
<dbReference type="InterPro" id="IPR001494">
    <property type="entry name" value="Importin-beta_N"/>
</dbReference>
<dbReference type="Proteomes" id="UP000530660">
    <property type="component" value="Unassembled WGS sequence"/>
</dbReference>
<sequence length="907" mass="102419">MTGTMTSQFSFKERDLDPVVIRERLQSLLQKSLALTSDPVEAQVAVQELERLEAEHPGCFVSCLLEIVSDDRLDPSLQCLSAICAKNAVPRRWSQHIRQRVEDADRARVHRLLWQALGTAHEPLLPTLYTIIGLVARYDYPTSWMELGHELQTWCGPDAPLAAQVRWLRTVNHIWKMLARHRSGYHREQLTAFASPLWSRLVELWFRLWQQGTGAWPSVFWSDHVECAAAVSPDQAFWLASIRETQKALRRIAEYCVLTSTQTGMLSHFLNHLNELARTLPATGSLDATRLRYWMIKFRYICLVNRQSLRGLHSDLIASWSHDIVTDLIDGEDVDALSSDEREVLVQRRYLYGLRFLRELLAEICDASASPDIEQQCLAECQDTEAHITQRDQLEPLGSALRAFFIASMPTLTNVLLDRFLRLRESELVIWCQDPESAARDDEDHEWEDEQLRSMAEQVCIALAGLQPSSFVSVIAERIQDFYVERDWLGIEAAYRALGRAASSLTDVVDAHTLVISSLHPLLITEVQTVAACVLQARAAILASQITPTLTRADRCLLYAALVALLRVQRLPDTLLASLAAARALRTLLSELEFYEEDFDPHIQSALDNIFLLIQNSVHQAETLARMLDLVVLVIERCSNAYCKIDSAPSGMFSLSERLRSALERCFFDAPDDGDGNLLRCKIVAQLNRILSVDQSGIFRNQPQMLHLAFRMIDIGTDRQGTVATYLVDDALELFHRVLLVVTAYDDDIDRLFLRILDWLESGDLLRPTLGLVASYAQLGGLVWFARYGSAVAERLTSLYANGLEDRSVANVADLLIQLSPFVSDQRSLWTNFGPLIALMEKDLRSGQLGRSTGASLAVCLATMWRDQTLTDTRLVMPFLDAAAVVFCTQHRALLAIHLARYLFYGN</sequence>
<dbReference type="PANTHER" id="PTHR10997:SF7">
    <property type="entry name" value="IMPORTIN-11"/>
    <property type="match status" value="1"/>
</dbReference>
<evidence type="ECO:0000256" key="3">
    <source>
        <dbReference type="ARBA" id="ARBA00022448"/>
    </source>
</evidence>
<comment type="caution">
    <text evidence="6">The sequence shown here is derived from an EMBL/GenBank/DDBJ whole genome shotgun (WGS) entry which is preliminary data.</text>
</comment>
<feature type="domain" description="Importin N-terminal" evidence="5">
    <location>
        <begin position="45"/>
        <end position="119"/>
    </location>
</feature>
<evidence type="ECO:0000256" key="1">
    <source>
        <dbReference type="ARBA" id="ARBA00004123"/>
    </source>
</evidence>
<gene>
    <name evidence="6" type="primary">RANBP11</name>
    <name evidence="6" type="ORF">F1559_002395</name>
</gene>
<organism evidence="6 7">
    <name type="scientific">Cyanidiococcus yangmingshanensis</name>
    <dbReference type="NCBI Taxonomy" id="2690220"/>
    <lineage>
        <taxon>Eukaryota</taxon>
        <taxon>Rhodophyta</taxon>
        <taxon>Bangiophyceae</taxon>
        <taxon>Cyanidiales</taxon>
        <taxon>Cyanidiaceae</taxon>
        <taxon>Cyanidiococcus</taxon>
    </lineage>
</organism>
<dbReference type="GO" id="GO:0005829">
    <property type="term" value="C:cytosol"/>
    <property type="evidence" value="ECO:0007669"/>
    <property type="project" value="TreeGrafter"/>
</dbReference>
<evidence type="ECO:0000256" key="2">
    <source>
        <dbReference type="ARBA" id="ARBA00007991"/>
    </source>
</evidence>
<dbReference type="InterPro" id="IPR016024">
    <property type="entry name" value="ARM-type_fold"/>
</dbReference>
<keyword evidence="3" id="KW-0813">Transport</keyword>
<dbReference type="Pfam" id="PF03810">
    <property type="entry name" value="IBN_N"/>
    <property type="match status" value="1"/>
</dbReference>
<dbReference type="SMART" id="SM00913">
    <property type="entry name" value="IBN_N"/>
    <property type="match status" value="1"/>
</dbReference>
<dbReference type="GO" id="GO:0005635">
    <property type="term" value="C:nuclear envelope"/>
    <property type="evidence" value="ECO:0007669"/>
    <property type="project" value="TreeGrafter"/>
</dbReference>
<comment type="similarity">
    <text evidence="2">Belongs to the importin beta family.</text>
</comment>